<dbReference type="Pfam" id="PF01433">
    <property type="entry name" value="Peptidase_M1"/>
    <property type="match status" value="1"/>
</dbReference>
<keyword evidence="2" id="KW-0031">Aminopeptidase</keyword>
<organism evidence="2 3">
    <name type="scientific">Arthrobacter ginsengisoli</name>
    <dbReference type="NCBI Taxonomy" id="1356565"/>
    <lineage>
        <taxon>Bacteria</taxon>
        <taxon>Bacillati</taxon>
        <taxon>Actinomycetota</taxon>
        <taxon>Actinomycetes</taxon>
        <taxon>Micrococcales</taxon>
        <taxon>Micrococcaceae</taxon>
        <taxon>Arthrobacter</taxon>
    </lineage>
</organism>
<dbReference type="InterPro" id="IPR014782">
    <property type="entry name" value="Peptidase_M1_dom"/>
</dbReference>
<name>A0ABU1U757_9MICC</name>
<protein>
    <submittedName>
        <fullName evidence="2">Aminopeptidase N</fullName>
    </submittedName>
</protein>
<dbReference type="EMBL" id="JAVDVQ010000001">
    <property type="protein sequence ID" value="MDR7081011.1"/>
    <property type="molecule type" value="Genomic_DNA"/>
</dbReference>
<sequence>MGHQWFDNSVSPSDWRDIWLNEGWATYVE</sequence>
<evidence type="ECO:0000259" key="1">
    <source>
        <dbReference type="Pfam" id="PF01433"/>
    </source>
</evidence>
<evidence type="ECO:0000313" key="2">
    <source>
        <dbReference type="EMBL" id="MDR7081011.1"/>
    </source>
</evidence>
<keyword evidence="2" id="KW-0645">Protease</keyword>
<keyword evidence="3" id="KW-1185">Reference proteome</keyword>
<accession>A0ABU1U757</accession>
<dbReference type="InterPro" id="IPR027268">
    <property type="entry name" value="Peptidase_M4/M1_CTD_sf"/>
</dbReference>
<feature type="domain" description="Peptidase M1 membrane alanine aminopeptidase" evidence="1">
    <location>
        <begin position="2"/>
        <end position="29"/>
    </location>
</feature>
<dbReference type="Proteomes" id="UP001252243">
    <property type="component" value="Unassembled WGS sequence"/>
</dbReference>
<evidence type="ECO:0000313" key="3">
    <source>
        <dbReference type="Proteomes" id="UP001252243"/>
    </source>
</evidence>
<gene>
    <name evidence="2" type="ORF">J2X01_000280</name>
</gene>
<proteinExistence type="predicted"/>
<dbReference type="SUPFAM" id="SSF55486">
    <property type="entry name" value="Metalloproteases ('zincins'), catalytic domain"/>
    <property type="match status" value="1"/>
</dbReference>
<reference evidence="2 3" key="1">
    <citation type="submission" date="2023-07" db="EMBL/GenBank/DDBJ databases">
        <title>Sorghum-associated microbial communities from plants grown in Nebraska, USA.</title>
        <authorList>
            <person name="Schachtman D."/>
        </authorList>
    </citation>
    <scope>NUCLEOTIDE SEQUENCE [LARGE SCALE GENOMIC DNA]</scope>
    <source>
        <strain evidence="2 3">BE167</strain>
    </source>
</reference>
<dbReference type="Gene3D" id="1.10.390.10">
    <property type="entry name" value="Neutral Protease Domain 2"/>
    <property type="match status" value="1"/>
</dbReference>
<dbReference type="GO" id="GO:0004177">
    <property type="term" value="F:aminopeptidase activity"/>
    <property type="evidence" value="ECO:0007669"/>
    <property type="project" value="UniProtKB-KW"/>
</dbReference>
<keyword evidence="2" id="KW-0378">Hydrolase</keyword>
<comment type="caution">
    <text evidence="2">The sequence shown here is derived from an EMBL/GenBank/DDBJ whole genome shotgun (WGS) entry which is preliminary data.</text>
</comment>